<dbReference type="SUPFAM" id="SSF53649">
    <property type="entry name" value="Alkaline phosphatase-like"/>
    <property type="match status" value="1"/>
</dbReference>
<dbReference type="AlphaFoldDB" id="A0A1F7SHG6"/>
<dbReference type="InterPro" id="IPR002591">
    <property type="entry name" value="Phosphodiest/P_Trfase"/>
</dbReference>
<protein>
    <recommendedName>
        <fullName evidence="3">Phosphodiesterase</fullName>
    </recommendedName>
</protein>
<evidence type="ECO:0000313" key="1">
    <source>
        <dbReference type="EMBL" id="OGL52607.1"/>
    </source>
</evidence>
<dbReference type="PANTHER" id="PTHR10151">
    <property type="entry name" value="ECTONUCLEOTIDE PYROPHOSPHATASE/PHOSPHODIESTERASE"/>
    <property type="match status" value="1"/>
</dbReference>
<evidence type="ECO:0000313" key="2">
    <source>
        <dbReference type="Proteomes" id="UP000178082"/>
    </source>
</evidence>
<dbReference type="Proteomes" id="UP000178082">
    <property type="component" value="Unassembled WGS sequence"/>
</dbReference>
<dbReference type="Pfam" id="PF01663">
    <property type="entry name" value="Phosphodiest"/>
    <property type="match status" value="1"/>
</dbReference>
<proteinExistence type="predicted"/>
<evidence type="ECO:0008006" key="3">
    <source>
        <dbReference type="Google" id="ProtNLM"/>
    </source>
</evidence>
<dbReference type="PANTHER" id="PTHR10151:SF120">
    <property type="entry name" value="BIS(5'-ADENOSYL)-TRIPHOSPHATASE"/>
    <property type="match status" value="1"/>
</dbReference>
<dbReference type="InterPro" id="IPR017850">
    <property type="entry name" value="Alkaline_phosphatase_core_sf"/>
</dbReference>
<comment type="caution">
    <text evidence="1">The sequence shown here is derived from an EMBL/GenBank/DDBJ whole genome shotgun (WGS) entry which is preliminary data.</text>
</comment>
<reference evidence="1 2" key="1">
    <citation type="journal article" date="2016" name="Nat. Commun.">
        <title>Thousands of microbial genomes shed light on interconnected biogeochemical processes in an aquifer system.</title>
        <authorList>
            <person name="Anantharaman K."/>
            <person name="Brown C.T."/>
            <person name="Hug L.A."/>
            <person name="Sharon I."/>
            <person name="Castelle C.J."/>
            <person name="Probst A.J."/>
            <person name="Thomas B.C."/>
            <person name="Singh A."/>
            <person name="Wilkins M.J."/>
            <person name="Karaoz U."/>
            <person name="Brodie E.L."/>
            <person name="Williams K.H."/>
            <person name="Hubbard S.S."/>
            <person name="Banfield J.F."/>
        </authorList>
    </citation>
    <scope>NUCLEOTIDE SEQUENCE [LARGE SCALE GENOMIC DNA]</scope>
</reference>
<sequence length="435" mass="49981">MAFFKRKKKKRVCVVGIDGVPYSLLRRFVRDGTMPAFADIAAKGSLSKMKVTLPEISSVSWSSFMTGANPGTHGIFGFVDLKENSYKMTFPSFKDLRAPTFWDKLGEKGKKCIVINQPSTYPAKAINGVLVSGFVAIDMAKAVTPVSYVEKLKGIGYQIDIDTQRAREDHHFLFRELDRTTRAREKAVEFFWEKEEWDYFQVVITGTDRLHHFLWDSLLDEGHPYHHQFIDYYRKIDSFIKKVYDRFEKETGGDPSQGEFFMLSDHGFTLIKKEVYLNRWLEEQGFLKFDFPNPESVEQISEKTKAFVLDPSRIYINIKGKYPKGSVDKAEAEGLKNEIKARLEGLKFEGEKIIEKVFLRDEVYSGPFVGQGPDLVVLSKPGFDLKGSVAKKEVFGKTKLAGMHTWDDAFFWSREKPKDDLNITDLAEIILKKFE</sequence>
<dbReference type="STRING" id="1817883.A3G31_11625"/>
<dbReference type="GO" id="GO:0016787">
    <property type="term" value="F:hydrolase activity"/>
    <property type="evidence" value="ECO:0007669"/>
    <property type="project" value="UniProtKB-ARBA"/>
</dbReference>
<dbReference type="EMBL" id="MGDI01000031">
    <property type="protein sequence ID" value="OGL52607.1"/>
    <property type="molecule type" value="Genomic_DNA"/>
</dbReference>
<gene>
    <name evidence="1" type="ORF">A3G31_11625</name>
</gene>
<accession>A0A1F7SHG6</accession>
<organism evidence="1 2">
    <name type="scientific">Candidatus Schekmanbacteria bacterium RIFCSPLOWO2_12_FULL_38_15</name>
    <dbReference type="NCBI Taxonomy" id="1817883"/>
    <lineage>
        <taxon>Bacteria</taxon>
        <taxon>Candidatus Schekmaniibacteriota</taxon>
    </lineage>
</organism>
<dbReference type="Gene3D" id="3.40.720.10">
    <property type="entry name" value="Alkaline Phosphatase, subunit A"/>
    <property type="match status" value="1"/>
</dbReference>
<name>A0A1F7SHG6_9BACT</name>